<comment type="caution">
    <text evidence="2">The sequence shown here is derived from an EMBL/GenBank/DDBJ whole genome shotgun (WGS) entry which is preliminary data.</text>
</comment>
<evidence type="ECO:0000313" key="3">
    <source>
        <dbReference type="Proteomes" id="UP000298218"/>
    </source>
</evidence>
<proteinExistence type="predicted"/>
<sequence length="220" mass="24462">MARGEQEAALGTMLAQLGYARSPESRTEHLPPVPRTPRVPGLPQPAERWVRDLYAQLGGIQSEPRLAPRGWDHPLDGFIVELDEEQHFTRYRALTLTPDWTTALPWRESYLLYCAQYERIALDTRSSLGFWTNPGAESQFGPSAPRRDLSGGGSARWKQRALYDAMRDALAAIGGANLVRVAVWDRMGSRTLNDALRSPATGDLELLEELIAQRKLAPGG</sequence>
<feature type="region of interest" description="Disordered" evidence="1">
    <location>
        <begin position="22"/>
        <end position="42"/>
    </location>
</feature>
<dbReference type="RefSeq" id="WP_134175679.1">
    <property type="nucleotide sequence ID" value="NZ_SODI01000002.1"/>
</dbReference>
<accession>A0A4Y8KKU7</accession>
<reference evidence="2 3" key="1">
    <citation type="submission" date="2019-03" db="EMBL/GenBank/DDBJ databases">
        <title>Genomics of glacier-inhabiting Cryobacterium strains.</title>
        <authorList>
            <person name="Liu Q."/>
            <person name="Xin Y.-H."/>
        </authorList>
    </citation>
    <scope>NUCLEOTIDE SEQUENCE [LARGE SCALE GENOMIC DNA]</scope>
    <source>
        <strain evidence="2 3">CGMCC 1.4292</strain>
    </source>
</reference>
<dbReference type="Proteomes" id="UP000298218">
    <property type="component" value="Unassembled WGS sequence"/>
</dbReference>
<dbReference type="Pfam" id="PF23913">
    <property type="entry name" value="DUF7255"/>
    <property type="match status" value="1"/>
</dbReference>
<keyword evidence="3" id="KW-1185">Reference proteome</keyword>
<evidence type="ECO:0000256" key="1">
    <source>
        <dbReference type="SAM" id="MobiDB-lite"/>
    </source>
</evidence>
<feature type="compositionally biased region" description="Pro residues" evidence="1">
    <location>
        <begin position="31"/>
        <end position="42"/>
    </location>
</feature>
<organism evidence="2 3">
    <name type="scientific">Cryobacterium psychrophilum</name>
    <dbReference type="NCBI Taxonomy" id="41988"/>
    <lineage>
        <taxon>Bacteria</taxon>
        <taxon>Bacillati</taxon>
        <taxon>Actinomycetota</taxon>
        <taxon>Actinomycetes</taxon>
        <taxon>Micrococcales</taxon>
        <taxon>Microbacteriaceae</taxon>
        <taxon>Cryobacterium</taxon>
    </lineage>
</organism>
<dbReference type="EMBL" id="SOHQ01000044">
    <property type="protein sequence ID" value="TFD75319.1"/>
    <property type="molecule type" value="Genomic_DNA"/>
</dbReference>
<protein>
    <submittedName>
        <fullName evidence="2">Uncharacterized protein</fullName>
    </submittedName>
</protein>
<evidence type="ECO:0000313" key="2">
    <source>
        <dbReference type="EMBL" id="TFD75319.1"/>
    </source>
</evidence>
<gene>
    <name evidence="2" type="ORF">E3T53_16060</name>
</gene>
<dbReference type="InterPro" id="IPR055679">
    <property type="entry name" value="DUF7255"/>
</dbReference>
<dbReference type="OrthoDB" id="4619215at2"/>
<dbReference type="AlphaFoldDB" id="A0A4Y8KKU7"/>
<name>A0A4Y8KKU7_9MICO</name>